<evidence type="ECO:0000313" key="3">
    <source>
        <dbReference type="Proteomes" id="UP000546200"/>
    </source>
</evidence>
<keyword evidence="3" id="KW-1185">Reference proteome</keyword>
<dbReference type="InterPro" id="IPR025235">
    <property type="entry name" value="DUF4178"/>
</dbReference>
<reference evidence="2 3" key="1">
    <citation type="submission" date="2020-08" db="EMBL/GenBank/DDBJ databases">
        <title>Genomic Encyclopedia of Type Strains, Phase IV (KMG-IV): sequencing the most valuable type-strain genomes for metagenomic binning, comparative biology and taxonomic classification.</title>
        <authorList>
            <person name="Goeker M."/>
        </authorList>
    </citation>
    <scope>NUCLEOTIDE SEQUENCE [LARGE SCALE GENOMIC DNA]</scope>
    <source>
        <strain evidence="2 3">DSM 100044</strain>
    </source>
</reference>
<dbReference type="Proteomes" id="UP000546200">
    <property type="component" value="Unassembled WGS sequence"/>
</dbReference>
<dbReference type="RefSeq" id="WP_184054472.1">
    <property type="nucleotide sequence ID" value="NZ_JACIJK010000002.1"/>
</dbReference>
<protein>
    <recommendedName>
        <fullName evidence="1">DUF4178 domain-containing protein</fullName>
    </recommendedName>
</protein>
<dbReference type="EMBL" id="JACIJK010000002">
    <property type="protein sequence ID" value="MBB5713749.1"/>
    <property type="molecule type" value="Genomic_DNA"/>
</dbReference>
<dbReference type="Pfam" id="PF13785">
    <property type="entry name" value="DUF4178"/>
    <property type="match status" value="1"/>
</dbReference>
<proteinExistence type="predicted"/>
<evidence type="ECO:0000259" key="1">
    <source>
        <dbReference type="Pfam" id="PF13785"/>
    </source>
</evidence>
<gene>
    <name evidence="2" type="ORF">FHS94_000572</name>
</gene>
<accession>A0A7W9ET28</accession>
<feature type="domain" description="DUF4178" evidence="1">
    <location>
        <begin position="56"/>
        <end position="198"/>
    </location>
</feature>
<name>A0A7W9ET28_9SPHN</name>
<dbReference type="AlphaFoldDB" id="A0A7W9ET28"/>
<organism evidence="2 3">
    <name type="scientific">Sphingomonas aerophila</name>
    <dbReference type="NCBI Taxonomy" id="1344948"/>
    <lineage>
        <taxon>Bacteria</taxon>
        <taxon>Pseudomonadati</taxon>
        <taxon>Pseudomonadota</taxon>
        <taxon>Alphaproteobacteria</taxon>
        <taxon>Sphingomonadales</taxon>
        <taxon>Sphingomonadaceae</taxon>
        <taxon>Sphingomonas</taxon>
    </lineage>
</organism>
<comment type="caution">
    <text evidence="2">The sequence shown here is derived from an EMBL/GenBank/DDBJ whole genome shotgun (WGS) entry which is preliminary data.</text>
</comment>
<sequence length="225" mass="24006">MLETNCPNCGAPLRFRSADLAVKVCDYCRSTVVRTGDTLELVGTAAEVPDDVSPLQIGVRGRDGSHRFELVGRVRWRWDDGGWSEWLMLFDDGSHGWLGESMGRFMLLRPEKAVSGEVPATMARGGQVSPGMIAIIAGEEYAVSDARAVTVAGSEGELPSPASIGTQGFSVDLNRPDGRTASIQAEGGTVEAYAGRYVTLADIGATGLREFEGWPMPRYVAGHGA</sequence>
<evidence type="ECO:0000313" key="2">
    <source>
        <dbReference type="EMBL" id="MBB5713749.1"/>
    </source>
</evidence>